<dbReference type="PANTHER" id="PTHR48207:SF3">
    <property type="entry name" value="SUCCINATE--HYDROXYMETHYLGLUTARATE COA-TRANSFERASE"/>
    <property type="match status" value="1"/>
</dbReference>
<proteinExistence type="predicted"/>
<sequence length="401" mass="42972">MTATGPLEGIRVLELGTLIAGPFAGRLLGDMGADVIKVEPPGAPDPLRTWGQAEVDGYHVFWTVHARNKRGITLDLRRPRGQELFLDLVEKSDIVVENFRPGTLEKWNLGYEALRERNPGIILVRVSGYGQNGPDSHKAGYASMAEAASGLRYLNGFPGGPPPRLAVSLGDSLAGMFAAQGALAALYRRSVTGQGQVVDVALTEACLAVQDSTIPDYDVGGVVRGPSGTRLEGIAPSNIYRSADGHWVVIAANQDTVFARLCQAIGRPELVTDERFATHRARGRHQDELDTIIGDWAGDRTPAEIIEILDAAGVIVGPINTVADVVKDRQLRARGMLVEHYDERIGRPVLGPGIVPVLSESPGSVRNAGPARPGQHNDDVYIGLLGMTAEELAQLRAQEVL</sequence>
<organism evidence="2 3">
    <name type="scientific">Mycobacterium shinjukuense</name>
    <dbReference type="NCBI Taxonomy" id="398694"/>
    <lineage>
        <taxon>Bacteria</taxon>
        <taxon>Bacillati</taxon>
        <taxon>Actinomycetota</taxon>
        <taxon>Actinomycetes</taxon>
        <taxon>Mycobacteriales</taxon>
        <taxon>Mycobacteriaceae</taxon>
        <taxon>Mycobacterium</taxon>
    </lineage>
</organism>
<dbReference type="RefSeq" id="WP_083048798.1">
    <property type="nucleotide sequence ID" value="NZ_AP022575.1"/>
</dbReference>
<dbReference type="AlphaFoldDB" id="A0A7I7MQD5"/>
<dbReference type="Gene3D" id="3.40.50.10540">
    <property type="entry name" value="Crotonobetainyl-coa:carnitine coa-transferase, domain 1"/>
    <property type="match status" value="1"/>
</dbReference>
<dbReference type="PANTHER" id="PTHR48207">
    <property type="entry name" value="SUCCINATE--HYDROXYMETHYLGLUTARATE COA-TRANSFERASE"/>
    <property type="match status" value="1"/>
</dbReference>
<gene>
    <name evidence="2" type="ORF">MSHI_23600</name>
</gene>
<keyword evidence="1" id="KW-0808">Transferase</keyword>
<evidence type="ECO:0000256" key="1">
    <source>
        <dbReference type="ARBA" id="ARBA00022679"/>
    </source>
</evidence>
<reference evidence="2 3" key="1">
    <citation type="journal article" date="2019" name="Emerg. Microbes Infect.">
        <title>Comprehensive subspecies identification of 175 nontuberculous mycobacteria species based on 7547 genomic profiles.</title>
        <authorList>
            <person name="Matsumoto Y."/>
            <person name="Kinjo T."/>
            <person name="Motooka D."/>
            <person name="Nabeya D."/>
            <person name="Jung N."/>
            <person name="Uechi K."/>
            <person name="Horii T."/>
            <person name="Iida T."/>
            <person name="Fujita J."/>
            <person name="Nakamura S."/>
        </authorList>
    </citation>
    <scope>NUCLEOTIDE SEQUENCE [LARGE SCALE GENOMIC DNA]</scope>
    <source>
        <strain evidence="2 3">JCM 14233</strain>
    </source>
</reference>
<dbReference type="Gene3D" id="3.30.1540.10">
    <property type="entry name" value="formyl-coa transferase, domain 3"/>
    <property type="match status" value="1"/>
</dbReference>
<evidence type="ECO:0000313" key="3">
    <source>
        <dbReference type="Proteomes" id="UP000467236"/>
    </source>
</evidence>
<dbReference type="InterPro" id="IPR003673">
    <property type="entry name" value="CoA-Trfase_fam_III"/>
</dbReference>
<evidence type="ECO:0000313" key="2">
    <source>
        <dbReference type="EMBL" id="BBX74454.1"/>
    </source>
</evidence>
<keyword evidence="3" id="KW-1185">Reference proteome</keyword>
<protein>
    <submittedName>
        <fullName evidence="2">Putative L-carnitine dehydratase</fullName>
    </submittedName>
</protein>
<dbReference type="InterPro" id="IPR044855">
    <property type="entry name" value="CoA-Trfase_III_dom3_sf"/>
</dbReference>
<accession>A0A7I7MQD5</accession>
<dbReference type="KEGG" id="mshj:MSHI_23600"/>
<name>A0A7I7MQD5_9MYCO</name>
<dbReference type="OrthoDB" id="9797653at2"/>
<dbReference type="InterPro" id="IPR023606">
    <property type="entry name" value="CoA-Trfase_III_dom_1_sf"/>
</dbReference>
<dbReference type="SUPFAM" id="SSF89796">
    <property type="entry name" value="CoA-transferase family III (CaiB/BaiF)"/>
    <property type="match status" value="1"/>
</dbReference>
<dbReference type="EMBL" id="AP022575">
    <property type="protein sequence ID" value="BBX74454.1"/>
    <property type="molecule type" value="Genomic_DNA"/>
</dbReference>
<dbReference type="GO" id="GO:0008410">
    <property type="term" value="F:CoA-transferase activity"/>
    <property type="evidence" value="ECO:0007669"/>
    <property type="project" value="TreeGrafter"/>
</dbReference>
<dbReference type="InterPro" id="IPR050483">
    <property type="entry name" value="CoA-transferase_III_domain"/>
</dbReference>
<dbReference type="Proteomes" id="UP000467236">
    <property type="component" value="Chromosome"/>
</dbReference>
<dbReference type="Pfam" id="PF02515">
    <property type="entry name" value="CoA_transf_3"/>
    <property type="match status" value="1"/>
</dbReference>